<evidence type="ECO:0000313" key="2">
    <source>
        <dbReference type="Proteomes" id="UP000193964"/>
    </source>
</evidence>
<organism evidence="1 2">
    <name type="scientific">Mycolicibacterium wolinskyi</name>
    <dbReference type="NCBI Taxonomy" id="59750"/>
    <lineage>
        <taxon>Bacteria</taxon>
        <taxon>Bacillati</taxon>
        <taxon>Actinomycetota</taxon>
        <taxon>Actinomycetes</taxon>
        <taxon>Mycobacteriales</taxon>
        <taxon>Mycobacteriaceae</taxon>
        <taxon>Mycolicibacterium</taxon>
    </lineage>
</organism>
<gene>
    <name evidence="1" type="ORF">AWC31_14555</name>
</gene>
<accession>A0A1X2FJL5</accession>
<dbReference type="RefSeq" id="WP_085142707.1">
    <property type="nucleotide sequence ID" value="NZ_JACKUA010000023.1"/>
</dbReference>
<evidence type="ECO:0000313" key="1">
    <source>
        <dbReference type="EMBL" id="ORX18518.1"/>
    </source>
</evidence>
<dbReference type="Proteomes" id="UP000193964">
    <property type="component" value="Unassembled WGS sequence"/>
</dbReference>
<reference evidence="1 2" key="1">
    <citation type="submission" date="2016-01" db="EMBL/GenBank/DDBJ databases">
        <title>The new phylogeny of the genus Mycobacterium.</title>
        <authorList>
            <person name="Tarcisio F."/>
            <person name="Conor M."/>
            <person name="Antonella G."/>
            <person name="Elisabetta G."/>
            <person name="Giulia F.S."/>
            <person name="Sara T."/>
            <person name="Anna F."/>
            <person name="Clotilde B."/>
            <person name="Roberto B."/>
            <person name="Veronica D.S."/>
            <person name="Fabio R."/>
            <person name="Monica P."/>
            <person name="Olivier J."/>
            <person name="Enrico T."/>
            <person name="Nicola S."/>
        </authorList>
    </citation>
    <scope>NUCLEOTIDE SEQUENCE [LARGE SCALE GENOMIC DNA]</scope>
    <source>
        <strain evidence="1 2">ATCC 700010</strain>
    </source>
</reference>
<proteinExistence type="predicted"/>
<dbReference type="EMBL" id="LQQA01000005">
    <property type="protein sequence ID" value="ORX18518.1"/>
    <property type="molecule type" value="Genomic_DNA"/>
</dbReference>
<sequence>MINEPHEESSAKRFLVQAVVDLEVLAEDQHAATTAASTAIRSTIIHGARRLDHSIRSVEEYRRTALPSDDPPVNVAEDRS</sequence>
<dbReference type="AlphaFoldDB" id="A0A1X2FJL5"/>
<protein>
    <submittedName>
        <fullName evidence="1">Uncharacterized protein</fullName>
    </submittedName>
</protein>
<comment type="caution">
    <text evidence="1">The sequence shown here is derived from an EMBL/GenBank/DDBJ whole genome shotgun (WGS) entry which is preliminary data.</text>
</comment>
<name>A0A1X2FJL5_9MYCO</name>